<dbReference type="GO" id="GO:0016787">
    <property type="term" value="F:hydrolase activity"/>
    <property type="evidence" value="ECO:0007669"/>
    <property type="project" value="UniProtKB-KW"/>
</dbReference>
<dbReference type="PANTHER" id="PTHR48081:SF8">
    <property type="entry name" value="ALPHA_BETA HYDROLASE FOLD-3 DOMAIN-CONTAINING PROTEIN-RELATED"/>
    <property type="match status" value="1"/>
</dbReference>
<dbReference type="InterPro" id="IPR050300">
    <property type="entry name" value="GDXG_lipolytic_enzyme"/>
</dbReference>
<keyword evidence="1 3" id="KW-0378">Hydrolase</keyword>
<comment type="caution">
    <text evidence="3">The sequence shown here is derived from an EMBL/GenBank/DDBJ whole genome shotgun (WGS) entry which is preliminary data.</text>
</comment>
<dbReference type="InterPro" id="IPR013094">
    <property type="entry name" value="AB_hydrolase_3"/>
</dbReference>
<dbReference type="PANTHER" id="PTHR48081">
    <property type="entry name" value="AB HYDROLASE SUPERFAMILY PROTEIN C4A8.06C"/>
    <property type="match status" value="1"/>
</dbReference>
<evidence type="ECO:0000313" key="3">
    <source>
        <dbReference type="EMBL" id="MET3579079.1"/>
    </source>
</evidence>
<reference evidence="3 4" key="1">
    <citation type="submission" date="2024-06" db="EMBL/GenBank/DDBJ databases">
        <title>Genomic Encyclopedia of Type Strains, Phase IV (KMG-IV): sequencing the most valuable type-strain genomes for metagenomic binning, comparative biology and taxonomic classification.</title>
        <authorList>
            <person name="Goeker M."/>
        </authorList>
    </citation>
    <scope>NUCLEOTIDE SEQUENCE [LARGE SCALE GENOMIC DNA]</scope>
    <source>
        <strain evidence="3 4">DSM 100022</strain>
    </source>
</reference>
<dbReference type="EC" id="3.1.1.-" evidence="3"/>
<accession>A0ABV2GLB1</accession>
<dbReference type="Gene3D" id="3.40.50.1820">
    <property type="entry name" value="alpha/beta hydrolase"/>
    <property type="match status" value="1"/>
</dbReference>
<gene>
    <name evidence="3" type="ORF">ABID19_002104</name>
</gene>
<dbReference type="RefSeq" id="WP_354490211.1">
    <property type="nucleotide sequence ID" value="NZ_JBEPMC010000003.1"/>
</dbReference>
<proteinExistence type="predicted"/>
<organism evidence="3 4">
    <name type="scientific">Mesorhizobium robiniae</name>
    <dbReference type="NCBI Taxonomy" id="559315"/>
    <lineage>
        <taxon>Bacteria</taxon>
        <taxon>Pseudomonadati</taxon>
        <taxon>Pseudomonadota</taxon>
        <taxon>Alphaproteobacteria</taxon>
        <taxon>Hyphomicrobiales</taxon>
        <taxon>Phyllobacteriaceae</taxon>
        <taxon>Mesorhizobium</taxon>
    </lineage>
</organism>
<evidence type="ECO:0000256" key="1">
    <source>
        <dbReference type="ARBA" id="ARBA00022801"/>
    </source>
</evidence>
<keyword evidence="4" id="KW-1185">Reference proteome</keyword>
<dbReference type="InterPro" id="IPR029058">
    <property type="entry name" value="AB_hydrolase_fold"/>
</dbReference>
<name>A0ABV2GLB1_9HYPH</name>
<feature type="domain" description="Alpha/beta hydrolase fold-3" evidence="2">
    <location>
        <begin position="97"/>
        <end position="296"/>
    </location>
</feature>
<dbReference type="SUPFAM" id="SSF53474">
    <property type="entry name" value="alpha/beta-Hydrolases"/>
    <property type="match status" value="1"/>
</dbReference>
<dbReference type="Proteomes" id="UP001549204">
    <property type="component" value="Unassembled WGS sequence"/>
</dbReference>
<sequence length="325" mass="34714">MAMVSDAAKPETAKRGKYATLLDPALWTYIDRVNAWYPPGTDLPVDKLRSVYDAMCRAFHAGTPAGVEASDGAVAADDHAIPIRHYQMAGRAPQAMVVYYHGGGFVLGGLDSHDDICAEICAGTGFAVLSVDYRLAPEHLHPAAFDDALAVFEWAADTAGLPIVLCGESAGGNLAAAVAHAARRHPRPAIGQVLIYPELGGDESAGSYVEHAEAPLLTLSDIEFYRQVRSGKAQSPDDPTFSPLRDADFSGLPPTVVISAQCDPLSSDGEAYRDRILAAGGRAWWHEEPRLVHSFLRARKTVPRAGEAFSRIVAAIATLGKGEWL</sequence>
<evidence type="ECO:0000313" key="4">
    <source>
        <dbReference type="Proteomes" id="UP001549204"/>
    </source>
</evidence>
<dbReference type="Pfam" id="PF07859">
    <property type="entry name" value="Abhydrolase_3"/>
    <property type="match status" value="1"/>
</dbReference>
<dbReference type="EMBL" id="JBEPMC010000003">
    <property type="protein sequence ID" value="MET3579079.1"/>
    <property type="molecule type" value="Genomic_DNA"/>
</dbReference>
<evidence type="ECO:0000259" key="2">
    <source>
        <dbReference type="Pfam" id="PF07859"/>
    </source>
</evidence>
<protein>
    <submittedName>
        <fullName evidence="3">Acetyl esterase</fullName>
        <ecNumber evidence="3">3.1.1.-</ecNumber>
    </submittedName>
</protein>